<organism evidence="1 2">
    <name type="scientific">Uabimicrobium amorphum</name>
    <dbReference type="NCBI Taxonomy" id="2596890"/>
    <lineage>
        <taxon>Bacteria</taxon>
        <taxon>Pseudomonadati</taxon>
        <taxon>Planctomycetota</taxon>
        <taxon>Candidatus Uabimicrobiia</taxon>
        <taxon>Candidatus Uabimicrobiales</taxon>
        <taxon>Candidatus Uabimicrobiaceae</taxon>
        <taxon>Candidatus Uabimicrobium</taxon>
    </lineage>
</organism>
<dbReference type="CDD" id="cd00060">
    <property type="entry name" value="FHA"/>
    <property type="match status" value="1"/>
</dbReference>
<dbReference type="AlphaFoldDB" id="A0A5S9IP45"/>
<proteinExistence type="predicted"/>
<accession>A0A5S9IP45</accession>
<name>A0A5S9IP45_UABAM</name>
<dbReference type="Gene3D" id="2.60.200.20">
    <property type="match status" value="1"/>
</dbReference>
<dbReference type="EMBL" id="AP019860">
    <property type="protein sequence ID" value="BBM84600.1"/>
    <property type="molecule type" value="Genomic_DNA"/>
</dbReference>
<dbReference type="RefSeq" id="WP_151968744.1">
    <property type="nucleotide sequence ID" value="NZ_AP019860.1"/>
</dbReference>
<protein>
    <recommendedName>
        <fullName evidence="3">FHA domain-containing protein</fullName>
    </recommendedName>
</protein>
<gene>
    <name evidence="1" type="ORF">UABAM_02961</name>
</gene>
<evidence type="ECO:0000313" key="2">
    <source>
        <dbReference type="Proteomes" id="UP000326354"/>
    </source>
</evidence>
<dbReference type="Proteomes" id="UP000326354">
    <property type="component" value="Chromosome"/>
</dbReference>
<reference evidence="1 2" key="1">
    <citation type="submission" date="2019-08" db="EMBL/GenBank/DDBJ databases">
        <title>Complete genome sequence of Candidatus Uab amorphum.</title>
        <authorList>
            <person name="Shiratori T."/>
            <person name="Suzuki S."/>
            <person name="Kakizawa Y."/>
            <person name="Ishida K."/>
        </authorList>
    </citation>
    <scope>NUCLEOTIDE SEQUENCE [LARGE SCALE GENOMIC DNA]</scope>
    <source>
        <strain evidence="1 2">SRT547</strain>
    </source>
</reference>
<sequence>MAILHQQICPDLKIVFTIPNEIISLGDLIATKTTAQIYSDMDAIFIEDSTSQVLVNDNKIFIHQLKEGDVIRVDDMQLVFSENKIVFPPLYYNKWHCVREVWSKSDSVSVGGRGAGGEIALDSLFLSCVFENERDFPDKCLYEGLLHESIVVASYSLLVLLYRNSKLLKNTQWKNLHTGKVRYYYGCVVSSYTWNEFVQLGKQKIIPGLDAYRGYLQRCSIPEHSKMLQRFLKDWQYKNTDMWRNSERNYVVLLEDDCDHASPKYGKYGNSFEGMRYSAELFLTLRNVFGNNIDMNPFFMKI</sequence>
<keyword evidence="2" id="KW-1185">Reference proteome</keyword>
<evidence type="ECO:0000313" key="1">
    <source>
        <dbReference type="EMBL" id="BBM84600.1"/>
    </source>
</evidence>
<evidence type="ECO:0008006" key="3">
    <source>
        <dbReference type="Google" id="ProtNLM"/>
    </source>
</evidence>
<dbReference type="KEGG" id="uam:UABAM_02961"/>